<dbReference type="RefSeq" id="WP_189068807.1">
    <property type="nucleotide sequence ID" value="NZ_BMPE01000004.1"/>
</dbReference>
<evidence type="ECO:0008006" key="3">
    <source>
        <dbReference type="Google" id="ProtNLM"/>
    </source>
</evidence>
<reference evidence="2" key="1">
    <citation type="journal article" date="2019" name="Int. J. Syst. Evol. Microbiol.">
        <title>The Global Catalogue of Microorganisms (GCM) 10K type strain sequencing project: providing services to taxonomists for standard genome sequencing and annotation.</title>
        <authorList>
            <consortium name="The Broad Institute Genomics Platform"/>
            <consortium name="The Broad Institute Genome Sequencing Center for Infectious Disease"/>
            <person name="Wu L."/>
            <person name="Ma J."/>
        </authorList>
    </citation>
    <scope>NUCLEOTIDE SEQUENCE [LARGE SCALE GENOMIC DNA]</scope>
    <source>
        <strain evidence="2">JCM 19173</strain>
    </source>
</reference>
<protein>
    <recommendedName>
        <fullName evidence="3">DUF2384 domain-containing protein</fullName>
    </recommendedName>
</protein>
<comment type="caution">
    <text evidence="1">The sequence shown here is derived from an EMBL/GenBank/DDBJ whole genome shotgun (WGS) entry which is preliminary data.</text>
</comment>
<evidence type="ECO:0000313" key="2">
    <source>
        <dbReference type="Proteomes" id="UP000604341"/>
    </source>
</evidence>
<keyword evidence="2" id="KW-1185">Reference proteome</keyword>
<name>A0ABQ2FLC6_9DEIO</name>
<sequence length="151" mass="16928">MTAPEPHPLDLLREEARHTDPRAVQRALHARPLTPQDTGGWSAGAEETLRGAIGMERKMQMEMRIGLEGHLDGLPLRRTAPLADMTLPELLAEHAEGRRMLLRVLDQLLTVGETHDLRTWTMGEEVPPPVYILALRGRLGRLDALIASQRR</sequence>
<accession>A0ABQ2FLC6</accession>
<dbReference type="EMBL" id="BMPE01000004">
    <property type="protein sequence ID" value="GGL01029.1"/>
    <property type="molecule type" value="Genomic_DNA"/>
</dbReference>
<evidence type="ECO:0000313" key="1">
    <source>
        <dbReference type="EMBL" id="GGL01029.1"/>
    </source>
</evidence>
<gene>
    <name evidence="1" type="ORF">GCM10010844_19320</name>
</gene>
<dbReference type="Proteomes" id="UP000604341">
    <property type="component" value="Unassembled WGS sequence"/>
</dbReference>
<organism evidence="1 2">
    <name type="scientific">Deinococcus radiotolerans</name>
    <dbReference type="NCBI Taxonomy" id="1309407"/>
    <lineage>
        <taxon>Bacteria</taxon>
        <taxon>Thermotogati</taxon>
        <taxon>Deinococcota</taxon>
        <taxon>Deinococci</taxon>
        <taxon>Deinococcales</taxon>
        <taxon>Deinococcaceae</taxon>
        <taxon>Deinococcus</taxon>
    </lineage>
</organism>
<proteinExistence type="predicted"/>